<dbReference type="EMBL" id="GEDG01031265">
    <property type="protein sequence ID" value="JAP11471.1"/>
    <property type="molecule type" value="Transcribed_RNA"/>
</dbReference>
<reference evidence="1" key="1">
    <citation type="submission" date="2015-12" db="EMBL/GenBank/DDBJ databases">
        <title>Gene expression during late stages of embryo sac development: a critical building block for successful pollen-pistil interactions.</title>
        <authorList>
            <person name="Liu Y."/>
            <person name="Joly V."/>
            <person name="Sabar M."/>
            <person name="Matton D.P."/>
        </authorList>
    </citation>
    <scope>NUCLEOTIDE SEQUENCE</scope>
</reference>
<proteinExistence type="predicted"/>
<accession>A0A0V0GTC2</accession>
<dbReference type="AlphaFoldDB" id="A0A0V0GTC2"/>
<sequence>MLPVLESQVFLPVRCELEPSLVHFLKLILVCCIEDYTYSNQKAHKSDKWCFLECWLEDYRGATVRSPA</sequence>
<protein>
    <submittedName>
        <fullName evidence="1">Putative ovule protein</fullName>
    </submittedName>
</protein>
<name>A0A0V0GTC2_SOLCH</name>
<evidence type="ECO:0000313" key="1">
    <source>
        <dbReference type="EMBL" id="JAP11471.1"/>
    </source>
</evidence>
<organism evidence="1">
    <name type="scientific">Solanum chacoense</name>
    <name type="common">Chaco potato</name>
    <dbReference type="NCBI Taxonomy" id="4108"/>
    <lineage>
        <taxon>Eukaryota</taxon>
        <taxon>Viridiplantae</taxon>
        <taxon>Streptophyta</taxon>
        <taxon>Embryophyta</taxon>
        <taxon>Tracheophyta</taxon>
        <taxon>Spermatophyta</taxon>
        <taxon>Magnoliopsida</taxon>
        <taxon>eudicotyledons</taxon>
        <taxon>Gunneridae</taxon>
        <taxon>Pentapetalae</taxon>
        <taxon>asterids</taxon>
        <taxon>lamiids</taxon>
        <taxon>Solanales</taxon>
        <taxon>Solanaceae</taxon>
        <taxon>Solanoideae</taxon>
        <taxon>Solaneae</taxon>
        <taxon>Solanum</taxon>
    </lineage>
</organism>